<feature type="domain" description="GGDEF" evidence="2">
    <location>
        <begin position="4"/>
        <end position="138"/>
    </location>
</feature>
<name>A0ABT7VU92_9GAMM</name>
<dbReference type="SMART" id="SM00267">
    <property type="entry name" value="GGDEF"/>
    <property type="match status" value="1"/>
</dbReference>
<dbReference type="InterPro" id="IPR029787">
    <property type="entry name" value="Nucleotide_cyclase"/>
</dbReference>
<dbReference type="InterPro" id="IPR043128">
    <property type="entry name" value="Rev_trsase/Diguanyl_cyclase"/>
</dbReference>
<evidence type="ECO:0000313" key="4">
    <source>
        <dbReference type="Proteomes" id="UP001171945"/>
    </source>
</evidence>
<dbReference type="GO" id="GO:0071111">
    <property type="term" value="F:cyclic-guanylate-specific phosphodiesterase activity"/>
    <property type="evidence" value="ECO:0007669"/>
    <property type="project" value="UniProtKB-EC"/>
</dbReference>
<sequence length="403" mass="44678">EASTRSVLFYITLDNFSSIEKNVGVGGTDPVLKNIGKVIKKHSEGELARFASYAFTLLMPDKDGKKYAEAGEFATKICKAVEESVTELRNGTVVTTCSIGIAQVLASAADPQDVLTDAHTACELAMKQGGNRFEVYKAVVKSGNDKKIKPSDIAKLIETAIEENRLSLRFQPIVSLHGETQEIYEVFLRMVDQDGENVPPGALFDAAEQANLTTNLDKWVLEKAVQALVAQEKKGHQTYFFIKLSDQAIKDESILLYVKKMLRNAKIPGKRFILEMSESIAISQVKLAQTFITQLKTFGCQSALEHFGTGLNSETTLKHIPDDYVKIDRSFSKDLSSNAENKEAVEKIIKMAREFGKLTIAEAVEDANSLTILWSSEVDFAQGHYIQEPLEDLNEFDFSGEEE</sequence>
<proteinExistence type="predicted"/>
<protein>
    <submittedName>
        <fullName evidence="3">GGDEF domain-containing phosphodiesterase</fullName>
        <ecNumber evidence="3">3.1.4.52</ecNumber>
    </submittedName>
</protein>
<dbReference type="InterPro" id="IPR035919">
    <property type="entry name" value="EAL_sf"/>
</dbReference>
<dbReference type="EMBL" id="JAUCGM010000455">
    <property type="protein sequence ID" value="MDM8563110.1"/>
    <property type="molecule type" value="Genomic_DNA"/>
</dbReference>
<dbReference type="SMART" id="SM00052">
    <property type="entry name" value="EAL"/>
    <property type="match status" value="1"/>
</dbReference>
<organism evidence="3 4">
    <name type="scientific">Candidatus Marithioploca araucensis</name>
    <dbReference type="NCBI Taxonomy" id="70273"/>
    <lineage>
        <taxon>Bacteria</taxon>
        <taxon>Pseudomonadati</taxon>
        <taxon>Pseudomonadota</taxon>
        <taxon>Gammaproteobacteria</taxon>
        <taxon>Thiotrichales</taxon>
        <taxon>Thiotrichaceae</taxon>
        <taxon>Candidatus Marithioploca</taxon>
    </lineage>
</organism>
<evidence type="ECO:0000313" key="3">
    <source>
        <dbReference type="EMBL" id="MDM8563110.1"/>
    </source>
</evidence>
<dbReference type="Pfam" id="PF00990">
    <property type="entry name" value="GGDEF"/>
    <property type="match status" value="1"/>
</dbReference>
<dbReference type="InterPro" id="IPR050706">
    <property type="entry name" value="Cyclic-di-GMP_PDE-like"/>
</dbReference>
<keyword evidence="3" id="KW-0378">Hydrolase</keyword>
<dbReference type="PROSITE" id="PS50883">
    <property type="entry name" value="EAL"/>
    <property type="match status" value="1"/>
</dbReference>
<dbReference type="EC" id="3.1.4.52" evidence="3"/>
<dbReference type="Gene3D" id="3.20.20.450">
    <property type="entry name" value="EAL domain"/>
    <property type="match status" value="1"/>
</dbReference>
<gene>
    <name evidence="3" type="ORF">QUF54_07135</name>
</gene>
<dbReference type="InterPro" id="IPR000160">
    <property type="entry name" value="GGDEF_dom"/>
</dbReference>
<dbReference type="PANTHER" id="PTHR33121:SF23">
    <property type="entry name" value="CYCLIC DI-GMP PHOSPHODIESTERASE PDEB"/>
    <property type="match status" value="1"/>
</dbReference>
<dbReference type="Pfam" id="PF00563">
    <property type="entry name" value="EAL"/>
    <property type="match status" value="1"/>
</dbReference>
<dbReference type="PANTHER" id="PTHR33121">
    <property type="entry name" value="CYCLIC DI-GMP PHOSPHODIESTERASE PDEF"/>
    <property type="match status" value="1"/>
</dbReference>
<dbReference type="SUPFAM" id="SSF141868">
    <property type="entry name" value="EAL domain-like"/>
    <property type="match status" value="1"/>
</dbReference>
<keyword evidence="4" id="KW-1185">Reference proteome</keyword>
<dbReference type="Gene3D" id="3.30.70.270">
    <property type="match status" value="1"/>
</dbReference>
<dbReference type="SUPFAM" id="SSF55073">
    <property type="entry name" value="Nucleotide cyclase"/>
    <property type="match status" value="1"/>
</dbReference>
<dbReference type="PROSITE" id="PS50887">
    <property type="entry name" value="GGDEF"/>
    <property type="match status" value="1"/>
</dbReference>
<evidence type="ECO:0000259" key="2">
    <source>
        <dbReference type="PROSITE" id="PS50887"/>
    </source>
</evidence>
<feature type="non-terminal residue" evidence="3">
    <location>
        <position position="1"/>
    </location>
</feature>
<feature type="domain" description="EAL" evidence="1">
    <location>
        <begin position="150"/>
        <end position="403"/>
    </location>
</feature>
<dbReference type="CDD" id="cd01948">
    <property type="entry name" value="EAL"/>
    <property type="match status" value="1"/>
</dbReference>
<dbReference type="InterPro" id="IPR001633">
    <property type="entry name" value="EAL_dom"/>
</dbReference>
<reference evidence="3" key="1">
    <citation type="submission" date="2023-06" db="EMBL/GenBank/DDBJ databases">
        <title>Uncultivated large filamentous bacteria from sulfidic sediments reveal new species and different genomic features in energy metabolism and defense.</title>
        <authorList>
            <person name="Fonseca A."/>
        </authorList>
    </citation>
    <scope>NUCLEOTIDE SEQUENCE</scope>
    <source>
        <strain evidence="3">HSG4</strain>
    </source>
</reference>
<dbReference type="Proteomes" id="UP001171945">
    <property type="component" value="Unassembled WGS sequence"/>
</dbReference>
<evidence type="ECO:0000259" key="1">
    <source>
        <dbReference type="PROSITE" id="PS50883"/>
    </source>
</evidence>
<comment type="caution">
    <text evidence="3">The sequence shown here is derived from an EMBL/GenBank/DDBJ whole genome shotgun (WGS) entry which is preliminary data.</text>
</comment>
<accession>A0ABT7VU92</accession>